<gene>
    <name evidence="1" type="ORF">OCTVUL_1B001541</name>
</gene>
<dbReference type="AlphaFoldDB" id="A0AA36AWV2"/>
<keyword evidence="2" id="KW-1185">Reference proteome</keyword>
<evidence type="ECO:0000313" key="1">
    <source>
        <dbReference type="EMBL" id="CAI9722357.1"/>
    </source>
</evidence>
<accession>A0AA36AWV2</accession>
<name>A0AA36AWV2_OCTVU</name>
<reference evidence="1" key="1">
    <citation type="submission" date="2023-08" db="EMBL/GenBank/DDBJ databases">
        <authorList>
            <person name="Alioto T."/>
            <person name="Alioto T."/>
            <person name="Gomez Garrido J."/>
        </authorList>
    </citation>
    <scope>NUCLEOTIDE SEQUENCE</scope>
</reference>
<sequence length="183" mass="20903">MRGSDLASDGGYITTVHIHGVRKNRHKWTKEEYDTLIESHESAKLQGSRRVGQRTLKVWMEKDMCPTSENKLMNQVRVIRRKVYLTGVEISRISESRRASVDGLQRMVGFQNTEVGIGSREKSRREELGNDDGAVKDEEQEHYTVNLDTVLGGHAGEVNHLVNELFEFQRRPTDLNAPEEKSP</sequence>
<protein>
    <submittedName>
        <fullName evidence="1">Uncharacterized protein</fullName>
    </submittedName>
</protein>
<dbReference type="Proteomes" id="UP001162480">
    <property type="component" value="Chromosome 5"/>
</dbReference>
<evidence type="ECO:0000313" key="2">
    <source>
        <dbReference type="Proteomes" id="UP001162480"/>
    </source>
</evidence>
<dbReference type="EMBL" id="OX597818">
    <property type="protein sequence ID" value="CAI9722357.1"/>
    <property type="molecule type" value="Genomic_DNA"/>
</dbReference>
<organism evidence="1 2">
    <name type="scientific">Octopus vulgaris</name>
    <name type="common">Common octopus</name>
    <dbReference type="NCBI Taxonomy" id="6645"/>
    <lineage>
        <taxon>Eukaryota</taxon>
        <taxon>Metazoa</taxon>
        <taxon>Spiralia</taxon>
        <taxon>Lophotrochozoa</taxon>
        <taxon>Mollusca</taxon>
        <taxon>Cephalopoda</taxon>
        <taxon>Coleoidea</taxon>
        <taxon>Octopodiformes</taxon>
        <taxon>Octopoda</taxon>
        <taxon>Incirrata</taxon>
        <taxon>Octopodidae</taxon>
        <taxon>Octopus</taxon>
    </lineage>
</organism>
<proteinExistence type="predicted"/>